<keyword evidence="6 15" id="KW-0812">Transmembrane</keyword>
<evidence type="ECO:0000256" key="1">
    <source>
        <dbReference type="ARBA" id="ARBA00004651"/>
    </source>
</evidence>
<keyword evidence="13" id="KW-0406">Ion transport</keyword>
<evidence type="ECO:0000256" key="10">
    <source>
        <dbReference type="ARBA" id="ARBA00022842"/>
    </source>
</evidence>
<feature type="transmembrane region" description="Helical" evidence="15">
    <location>
        <begin position="425"/>
        <end position="447"/>
    </location>
</feature>
<dbReference type="AlphaFoldDB" id="A0A3E0X1F3"/>
<keyword evidence="7 15" id="KW-0479">Metal-binding</keyword>
<feature type="domain" description="HMA" evidence="16">
    <location>
        <begin position="92"/>
        <end position="158"/>
    </location>
</feature>
<evidence type="ECO:0000313" key="18">
    <source>
        <dbReference type="Proteomes" id="UP000256763"/>
    </source>
</evidence>
<evidence type="ECO:0000256" key="6">
    <source>
        <dbReference type="ARBA" id="ARBA00022692"/>
    </source>
</evidence>
<organism evidence="17 18">
    <name type="scientific">Alkalilimnicola ehrlichii</name>
    <dbReference type="NCBI Taxonomy" id="351052"/>
    <lineage>
        <taxon>Bacteria</taxon>
        <taxon>Pseudomonadati</taxon>
        <taxon>Pseudomonadota</taxon>
        <taxon>Gammaproteobacteria</taxon>
        <taxon>Chromatiales</taxon>
        <taxon>Ectothiorhodospiraceae</taxon>
        <taxon>Alkalilimnicola</taxon>
    </lineage>
</organism>
<evidence type="ECO:0000256" key="9">
    <source>
        <dbReference type="ARBA" id="ARBA00022840"/>
    </source>
</evidence>
<evidence type="ECO:0000256" key="7">
    <source>
        <dbReference type="ARBA" id="ARBA00022723"/>
    </source>
</evidence>
<dbReference type="InterPro" id="IPR023214">
    <property type="entry name" value="HAD_sf"/>
</dbReference>
<keyword evidence="5" id="KW-0597">Phosphoprotein</keyword>
<comment type="subcellular location">
    <subcellularLocation>
        <location evidence="1">Cell membrane</location>
        <topology evidence="1">Multi-pass membrane protein</topology>
    </subcellularLocation>
</comment>
<dbReference type="PRINTS" id="PR00943">
    <property type="entry name" value="CUATPASE"/>
</dbReference>
<dbReference type="GO" id="GO:0005524">
    <property type="term" value="F:ATP binding"/>
    <property type="evidence" value="ECO:0007669"/>
    <property type="project" value="UniProtKB-UniRule"/>
</dbReference>
<dbReference type="PRINTS" id="PR00119">
    <property type="entry name" value="CATATPASE"/>
</dbReference>
<keyword evidence="9 15" id="KW-0067">ATP-binding</keyword>
<evidence type="ECO:0000256" key="4">
    <source>
        <dbReference type="ARBA" id="ARBA00022475"/>
    </source>
</evidence>
<dbReference type="CDD" id="cd02079">
    <property type="entry name" value="P-type_ATPase_HM"/>
    <property type="match status" value="1"/>
</dbReference>
<dbReference type="RefSeq" id="WP_116300560.1">
    <property type="nucleotide sequence ID" value="NZ_NFZV01000001.1"/>
</dbReference>
<evidence type="ECO:0000256" key="8">
    <source>
        <dbReference type="ARBA" id="ARBA00022741"/>
    </source>
</evidence>
<comment type="caution">
    <text evidence="17">The sequence shown here is derived from an EMBL/GenBank/DDBJ whole genome shotgun (WGS) entry which is preliminary data.</text>
</comment>
<dbReference type="FunFam" id="2.70.150.10:FF:000002">
    <property type="entry name" value="Copper-transporting ATPase 1, putative"/>
    <property type="match status" value="1"/>
</dbReference>
<feature type="transmembrane region" description="Helical" evidence="15">
    <location>
        <begin position="273"/>
        <end position="291"/>
    </location>
</feature>
<dbReference type="PANTHER" id="PTHR43520:SF5">
    <property type="entry name" value="CATION-TRANSPORTING P-TYPE ATPASE-RELATED"/>
    <property type="match status" value="1"/>
</dbReference>
<dbReference type="PROSITE" id="PS00154">
    <property type="entry name" value="ATPASE_E1_E2"/>
    <property type="match status" value="1"/>
</dbReference>
<feature type="transmembrane region" description="Helical" evidence="15">
    <location>
        <begin position="753"/>
        <end position="769"/>
    </location>
</feature>
<dbReference type="Gene3D" id="3.30.70.100">
    <property type="match status" value="1"/>
</dbReference>
<dbReference type="GO" id="GO:0005886">
    <property type="term" value="C:plasma membrane"/>
    <property type="evidence" value="ECO:0007669"/>
    <property type="project" value="UniProtKB-SubCell"/>
</dbReference>
<evidence type="ECO:0000256" key="2">
    <source>
        <dbReference type="ARBA" id="ARBA00006024"/>
    </source>
</evidence>
<dbReference type="PROSITE" id="PS50846">
    <property type="entry name" value="HMA_2"/>
    <property type="match status" value="1"/>
</dbReference>
<dbReference type="InterPro" id="IPR023298">
    <property type="entry name" value="ATPase_P-typ_TM_dom_sf"/>
</dbReference>
<evidence type="ECO:0000256" key="11">
    <source>
        <dbReference type="ARBA" id="ARBA00022967"/>
    </source>
</evidence>
<dbReference type="Gene3D" id="3.40.1110.10">
    <property type="entry name" value="Calcium-transporting ATPase, cytoplasmic domain N"/>
    <property type="match status" value="1"/>
</dbReference>
<accession>A0A3E0X1F3</accession>
<dbReference type="GO" id="GO:0055070">
    <property type="term" value="P:copper ion homeostasis"/>
    <property type="evidence" value="ECO:0007669"/>
    <property type="project" value="TreeGrafter"/>
</dbReference>
<dbReference type="SFLD" id="SFLDG00002">
    <property type="entry name" value="C1.7:_P-type_atpase_like"/>
    <property type="match status" value="1"/>
</dbReference>
<dbReference type="SUPFAM" id="SSF55008">
    <property type="entry name" value="HMA, heavy metal-associated domain"/>
    <property type="match status" value="1"/>
</dbReference>
<evidence type="ECO:0000256" key="5">
    <source>
        <dbReference type="ARBA" id="ARBA00022553"/>
    </source>
</evidence>
<dbReference type="PANTHER" id="PTHR43520">
    <property type="entry name" value="ATP7, ISOFORM B"/>
    <property type="match status" value="1"/>
</dbReference>
<dbReference type="SUPFAM" id="SSF81653">
    <property type="entry name" value="Calcium ATPase, transduction domain A"/>
    <property type="match status" value="1"/>
</dbReference>
<keyword evidence="4 15" id="KW-1003">Cell membrane</keyword>
<dbReference type="Gene3D" id="3.40.50.1000">
    <property type="entry name" value="HAD superfamily/HAD-like"/>
    <property type="match status" value="1"/>
</dbReference>
<evidence type="ECO:0000256" key="12">
    <source>
        <dbReference type="ARBA" id="ARBA00022989"/>
    </source>
</evidence>
<dbReference type="InterPro" id="IPR044492">
    <property type="entry name" value="P_typ_ATPase_HD_dom"/>
</dbReference>
<dbReference type="Pfam" id="PF00122">
    <property type="entry name" value="E1-E2_ATPase"/>
    <property type="match status" value="1"/>
</dbReference>
<comment type="similarity">
    <text evidence="2 15">Belongs to the cation transport ATPase (P-type) (TC 3.A.3) family. Type IB subfamily.</text>
</comment>
<keyword evidence="11" id="KW-1278">Translocase</keyword>
<dbReference type="Pfam" id="PF00403">
    <property type="entry name" value="HMA"/>
    <property type="match status" value="1"/>
</dbReference>
<evidence type="ECO:0000259" key="16">
    <source>
        <dbReference type="PROSITE" id="PS50846"/>
    </source>
</evidence>
<feature type="transmembrane region" description="Helical" evidence="15">
    <location>
        <begin position="453"/>
        <end position="478"/>
    </location>
</feature>
<feature type="transmembrane region" description="Helical" evidence="15">
    <location>
        <begin position="180"/>
        <end position="200"/>
    </location>
</feature>
<dbReference type="SFLD" id="SFLDS00003">
    <property type="entry name" value="Haloacid_Dehalogenase"/>
    <property type="match status" value="1"/>
</dbReference>
<evidence type="ECO:0000256" key="13">
    <source>
        <dbReference type="ARBA" id="ARBA00023065"/>
    </source>
</evidence>
<reference evidence="18" key="1">
    <citation type="submission" date="2017-05" db="EMBL/GenBank/DDBJ databases">
        <authorList>
            <person name="Sharma S."/>
            <person name="Sidhu C."/>
            <person name="Pinnaka A.K."/>
        </authorList>
    </citation>
    <scope>NUCLEOTIDE SEQUENCE [LARGE SCALE GENOMIC DNA]</scope>
    <source>
        <strain evidence="18">AK93</strain>
    </source>
</reference>
<keyword evidence="3" id="KW-0813">Transport</keyword>
<dbReference type="GO" id="GO:0005507">
    <property type="term" value="F:copper ion binding"/>
    <property type="evidence" value="ECO:0007669"/>
    <property type="project" value="TreeGrafter"/>
</dbReference>
<dbReference type="InterPro" id="IPR001757">
    <property type="entry name" value="P_typ_ATPase"/>
</dbReference>
<dbReference type="InterPro" id="IPR018303">
    <property type="entry name" value="ATPase_P-typ_P_site"/>
</dbReference>
<dbReference type="NCBIfam" id="TIGR01494">
    <property type="entry name" value="ATPase_P-type"/>
    <property type="match status" value="1"/>
</dbReference>
<dbReference type="NCBIfam" id="TIGR01511">
    <property type="entry name" value="ATPase-IB1_Cu"/>
    <property type="match status" value="1"/>
</dbReference>
<feature type="transmembrane region" description="Helical" evidence="15">
    <location>
        <begin position="775"/>
        <end position="792"/>
    </location>
</feature>
<dbReference type="SUPFAM" id="SSF56784">
    <property type="entry name" value="HAD-like"/>
    <property type="match status" value="1"/>
</dbReference>
<dbReference type="GO" id="GO:0043682">
    <property type="term" value="F:P-type divalent copper transporter activity"/>
    <property type="evidence" value="ECO:0007669"/>
    <property type="project" value="TreeGrafter"/>
</dbReference>
<dbReference type="InterPro" id="IPR059000">
    <property type="entry name" value="ATPase_P-type_domA"/>
</dbReference>
<dbReference type="Proteomes" id="UP000256763">
    <property type="component" value="Unassembled WGS sequence"/>
</dbReference>
<dbReference type="OrthoDB" id="9814270at2"/>
<dbReference type="InterPro" id="IPR036163">
    <property type="entry name" value="HMA_dom_sf"/>
</dbReference>
<dbReference type="InterPro" id="IPR023299">
    <property type="entry name" value="ATPase_P-typ_cyto_dom_N"/>
</dbReference>
<feature type="transmembrane region" description="Helical" evidence="15">
    <location>
        <begin position="249"/>
        <end position="267"/>
    </location>
</feature>
<dbReference type="NCBIfam" id="TIGR01525">
    <property type="entry name" value="ATPase-IB_hvy"/>
    <property type="match status" value="1"/>
</dbReference>
<keyword evidence="10" id="KW-0460">Magnesium</keyword>
<dbReference type="NCBIfam" id="TIGR01512">
    <property type="entry name" value="ATPase-IB2_Cd"/>
    <property type="match status" value="1"/>
</dbReference>
<feature type="transmembrane region" description="Helical" evidence="15">
    <location>
        <begin position="212"/>
        <end position="237"/>
    </location>
</feature>
<dbReference type="CDD" id="cd00371">
    <property type="entry name" value="HMA"/>
    <property type="match status" value="1"/>
</dbReference>
<dbReference type="InterPro" id="IPR021993">
    <property type="entry name" value="ATPase-cat-bd"/>
</dbReference>
<evidence type="ECO:0000256" key="3">
    <source>
        <dbReference type="ARBA" id="ARBA00022448"/>
    </source>
</evidence>
<keyword evidence="14 15" id="KW-0472">Membrane</keyword>
<proteinExistence type="inferred from homology"/>
<dbReference type="GO" id="GO:0016887">
    <property type="term" value="F:ATP hydrolysis activity"/>
    <property type="evidence" value="ECO:0007669"/>
    <property type="project" value="InterPro"/>
</dbReference>
<dbReference type="Pfam" id="PF00702">
    <property type="entry name" value="Hydrolase"/>
    <property type="match status" value="1"/>
</dbReference>
<evidence type="ECO:0000256" key="14">
    <source>
        <dbReference type="ARBA" id="ARBA00023136"/>
    </source>
</evidence>
<keyword evidence="8 15" id="KW-0547">Nucleotide-binding</keyword>
<dbReference type="EMBL" id="NFZW01000001">
    <property type="protein sequence ID" value="RFA39479.1"/>
    <property type="molecule type" value="Genomic_DNA"/>
</dbReference>
<protein>
    <recommendedName>
        <fullName evidence="16">HMA domain-containing protein</fullName>
    </recommendedName>
</protein>
<gene>
    <name evidence="17" type="ORF">CAL65_01455</name>
</gene>
<keyword evidence="12 15" id="KW-1133">Transmembrane helix</keyword>
<dbReference type="InterPro" id="IPR008250">
    <property type="entry name" value="ATPase_P-typ_transduc_dom_A_sf"/>
</dbReference>
<dbReference type="SFLD" id="SFLDF00027">
    <property type="entry name" value="p-type_atpase"/>
    <property type="match status" value="1"/>
</dbReference>
<dbReference type="Gene3D" id="2.70.150.10">
    <property type="entry name" value="Calcium-transporting ATPase, cytoplasmic transduction domain A"/>
    <property type="match status" value="1"/>
</dbReference>
<dbReference type="Pfam" id="PF12156">
    <property type="entry name" value="ATPase-cat_bd"/>
    <property type="match status" value="1"/>
</dbReference>
<evidence type="ECO:0000313" key="17">
    <source>
        <dbReference type="EMBL" id="RFA39479.1"/>
    </source>
</evidence>
<dbReference type="InterPro" id="IPR036412">
    <property type="entry name" value="HAD-like_sf"/>
</dbReference>
<dbReference type="InterPro" id="IPR006121">
    <property type="entry name" value="HMA_dom"/>
</dbReference>
<sequence>MTDTCCFHCGEPIPEGENRSVEVNGAKRPVCCAGCEAVVGLILGNGLEAFYRFRTGPGARPEDETEDNRDQWAAYDRPEVQREFVRGTDNRREASFLFENLYCAACGWLIEHCLQRIEGVLDIRVNPATGRALISWDSDRVPLSHLLRTLAQLGYRPFPVQSAEAQSAVMRERRAALRRLVVAGLGMMQTMMFGVALYLGYYQDMEPLHQQFLRVVSLLVATPVVLYAALPILQGAVRDLRNARPGMDVPVSLAIFGGYFASVWFTITDGEHVYFDSITMFAFFLLVARFVEMSSRHKANETTDALARLLPATATRLDGNTETQVAVTELQEGDLLLVKPGETIPADGTIVWGETNINEAMLTGESMPQRRRCNDAVIGGTLNLSGAVKIRVERLGQESILSQISQLLERAQAERPRLAQLAQKVGARFVTVILIVSAVVFSVWWHIDPAQAFPITLAVLIATCPCALSLATPTALAAGTNRLASNGLLITRPDTLETLDRVSHVVFDKTGTLTYGELSLERCLPLNRLDKDDCLELAGALERHSEHPIALAFKDRGRELDATEVTTVPGEGIEGVVNGERYRVGTPAFVGALSATSLQTPDEIGSWIALGDTKGGLALFRLQDRLRPGLNTVIERLQAQGIGVSLASGDDPQVVASLADDLGIENWRGRQTPADKLAHLRQLQQEGHVVAMVGDGINDAPVLAGANVSVAMNSGTALAQTSASMVLLAETLNPLTEGIDGARRTLRIMRQNMLISVSYNASVLPLAALGILPPWAAAIGMTLSSLVVVMNASRLHRRRALTEQSCPLPLPTPPQEARA</sequence>
<dbReference type="SUPFAM" id="SSF81665">
    <property type="entry name" value="Calcium ATPase, transmembrane domain M"/>
    <property type="match status" value="1"/>
</dbReference>
<evidence type="ECO:0000256" key="15">
    <source>
        <dbReference type="RuleBase" id="RU362081"/>
    </source>
</evidence>
<name>A0A3E0X1F3_9GAMM</name>
<keyword evidence="18" id="KW-1185">Reference proteome</keyword>
<dbReference type="InterPro" id="IPR027256">
    <property type="entry name" value="P-typ_ATPase_IB"/>
</dbReference>